<sequence>MKRITQKPWFGKKLVGYGPAPKTWQGWIVTLLFVLTVILDFIYFRISITTILIFIVALVVFFVIASLTGGNQEWTEKEEIQ</sequence>
<protein>
    <submittedName>
        <fullName evidence="2">Uncharacterized protein</fullName>
    </submittedName>
</protein>
<keyword evidence="1" id="KW-1133">Transmembrane helix</keyword>
<feature type="transmembrane region" description="Helical" evidence="1">
    <location>
        <begin position="51"/>
        <end position="69"/>
    </location>
</feature>
<reference evidence="3" key="1">
    <citation type="journal article" date="2022" name="Microbiol. Resour. Announc.">
        <title>Draft Genome Sequence of a Methanogenic Archaeon from West Spitsbergen Permafrost.</title>
        <authorList>
            <person name="Trubitsyn V."/>
            <person name="Rivkina E."/>
            <person name="Shcherbakova V."/>
        </authorList>
    </citation>
    <scope>NUCLEOTIDE SEQUENCE [LARGE SCALE GENOMIC DNA]</scope>
    <source>
        <strain evidence="3">VT</strain>
    </source>
</reference>
<dbReference type="AlphaFoldDB" id="A0A8T5ULF4"/>
<keyword evidence="1" id="KW-0472">Membrane</keyword>
<accession>A0A8T5ULF4</accession>
<dbReference type="EMBL" id="JAIOUQ010000001">
    <property type="protein sequence ID" value="MBZ2164514.1"/>
    <property type="molecule type" value="Genomic_DNA"/>
</dbReference>
<feature type="transmembrane region" description="Helical" evidence="1">
    <location>
        <begin position="24"/>
        <end position="44"/>
    </location>
</feature>
<evidence type="ECO:0000313" key="3">
    <source>
        <dbReference type="Proteomes" id="UP000825933"/>
    </source>
</evidence>
<dbReference type="RefSeq" id="WP_223790194.1">
    <property type="nucleotide sequence ID" value="NZ_JAIOUQ010000001.1"/>
</dbReference>
<keyword evidence="3" id="KW-1185">Reference proteome</keyword>
<dbReference type="Proteomes" id="UP000825933">
    <property type="component" value="Unassembled WGS sequence"/>
</dbReference>
<name>A0A8T5ULF4_9EURY</name>
<gene>
    <name evidence="2" type="ORF">K8N75_00395</name>
</gene>
<comment type="caution">
    <text evidence="2">The sequence shown here is derived from an EMBL/GenBank/DDBJ whole genome shotgun (WGS) entry which is preliminary data.</text>
</comment>
<proteinExistence type="predicted"/>
<keyword evidence="1" id="KW-0812">Transmembrane</keyword>
<organism evidence="2 3">
    <name type="scientific">Methanobacterium spitsbergense</name>
    <dbReference type="NCBI Taxonomy" id="2874285"/>
    <lineage>
        <taxon>Archaea</taxon>
        <taxon>Methanobacteriati</taxon>
        <taxon>Methanobacteriota</taxon>
        <taxon>Methanomada group</taxon>
        <taxon>Methanobacteria</taxon>
        <taxon>Methanobacteriales</taxon>
        <taxon>Methanobacteriaceae</taxon>
        <taxon>Methanobacterium</taxon>
    </lineage>
</organism>
<evidence type="ECO:0000256" key="1">
    <source>
        <dbReference type="SAM" id="Phobius"/>
    </source>
</evidence>
<evidence type="ECO:0000313" key="2">
    <source>
        <dbReference type="EMBL" id="MBZ2164514.1"/>
    </source>
</evidence>